<dbReference type="PANTHER" id="PTHR44943:SF8">
    <property type="entry name" value="TPR REPEAT-CONTAINING PROTEIN MJ0263"/>
    <property type="match status" value="1"/>
</dbReference>
<dbReference type="Proteomes" id="UP000316426">
    <property type="component" value="Chromosome"/>
</dbReference>
<evidence type="ECO:0000256" key="3">
    <source>
        <dbReference type="PROSITE-ProRule" id="PRU00339"/>
    </source>
</evidence>
<organism evidence="4 5">
    <name type="scientific">Botrimarina mediterranea</name>
    <dbReference type="NCBI Taxonomy" id="2528022"/>
    <lineage>
        <taxon>Bacteria</taxon>
        <taxon>Pseudomonadati</taxon>
        <taxon>Planctomycetota</taxon>
        <taxon>Planctomycetia</taxon>
        <taxon>Pirellulales</taxon>
        <taxon>Lacipirellulaceae</taxon>
        <taxon>Botrimarina</taxon>
    </lineage>
</organism>
<accession>A0A518K4F9</accession>
<evidence type="ECO:0000256" key="2">
    <source>
        <dbReference type="ARBA" id="ARBA00022803"/>
    </source>
</evidence>
<dbReference type="InterPro" id="IPR051685">
    <property type="entry name" value="Ycf3/AcsC/BcsC/TPR_MFPF"/>
</dbReference>
<evidence type="ECO:0000313" key="4">
    <source>
        <dbReference type="EMBL" id="QDV72670.1"/>
    </source>
</evidence>
<dbReference type="InterPro" id="IPR011990">
    <property type="entry name" value="TPR-like_helical_dom_sf"/>
</dbReference>
<dbReference type="SMART" id="SM00028">
    <property type="entry name" value="TPR"/>
    <property type="match status" value="4"/>
</dbReference>
<protein>
    <submittedName>
        <fullName evidence="4">Photosystem I assembly protein Ycf3</fullName>
    </submittedName>
</protein>
<name>A0A518K4F9_9BACT</name>
<evidence type="ECO:0000313" key="5">
    <source>
        <dbReference type="Proteomes" id="UP000316426"/>
    </source>
</evidence>
<proteinExistence type="predicted"/>
<keyword evidence="5" id="KW-1185">Reference proteome</keyword>
<feature type="repeat" description="TPR" evidence="3">
    <location>
        <begin position="33"/>
        <end position="66"/>
    </location>
</feature>
<dbReference type="AlphaFoldDB" id="A0A518K4F9"/>
<sequence length="149" mass="16272">MLVAEALSDLARYEEAEQAYAKALEHMSDDGKRLALAGLGHLFRAAGDYEQAASWYRKAIDAAPNNAGYPIYLGAVLAKQGRLHEAEEAHRTALTCDEGDISEAYWNLGSVLRSRDRFADAAECFRAALLLDPDYAEAKAALDDVLGCY</sequence>
<dbReference type="Pfam" id="PF13424">
    <property type="entry name" value="TPR_12"/>
    <property type="match status" value="2"/>
</dbReference>
<dbReference type="PROSITE" id="PS50293">
    <property type="entry name" value="TPR_REGION"/>
    <property type="match status" value="1"/>
</dbReference>
<gene>
    <name evidence="4" type="primary">ycf3_2</name>
    <name evidence="4" type="ORF">Spa11_08510</name>
</gene>
<keyword evidence="1" id="KW-0677">Repeat</keyword>
<dbReference type="PANTHER" id="PTHR44943">
    <property type="entry name" value="CELLULOSE SYNTHASE OPERON PROTEIN C"/>
    <property type="match status" value="1"/>
</dbReference>
<feature type="repeat" description="TPR" evidence="3">
    <location>
        <begin position="102"/>
        <end position="135"/>
    </location>
</feature>
<keyword evidence="2 3" id="KW-0802">TPR repeat</keyword>
<dbReference type="Gene3D" id="1.25.40.10">
    <property type="entry name" value="Tetratricopeptide repeat domain"/>
    <property type="match status" value="2"/>
</dbReference>
<evidence type="ECO:0000256" key="1">
    <source>
        <dbReference type="ARBA" id="ARBA00022737"/>
    </source>
</evidence>
<dbReference type="KEGG" id="bmei:Spa11_08510"/>
<dbReference type="PROSITE" id="PS50005">
    <property type="entry name" value="TPR"/>
    <property type="match status" value="2"/>
</dbReference>
<dbReference type="EMBL" id="CP036349">
    <property type="protein sequence ID" value="QDV72670.1"/>
    <property type="molecule type" value="Genomic_DNA"/>
</dbReference>
<reference evidence="4 5" key="1">
    <citation type="submission" date="2019-02" db="EMBL/GenBank/DDBJ databases">
        <title>Deep-cultivation of Planctomycetes and their phenomic and genomic characterization uncovers novel biology.</title>
        <authorList>
            <person name="Wiegand S."/>
            <person name="Jogler M."/>
            <person name="Boedeker C."/>
            <person name="Pinto D."/>
            <person name="Vollmers J."/>
            <person name="Rivas-Marin E."/>
            <person name="Kohn T."/>
            <person name="Peeters S.H."/>
            <person name="Heuer A."/>
            <person name="Rast P."/>
            <person name="Oberbeckmann S."/>
            <person name="Bunk B."/>
            <person name="Jeske O."/>
            <person name="Meyerdierks A."/>
            <person name="Storesund J.E."/>
            <person name="Kallscheuer N."/>
            <person name="Luecker S."/>
            <person name="Lage O.M."/>
            <person name="Pohl T."/>
            <person name="Merkel B.J."/>
            <person name="Hornburger P."/>
            <person name="Mueller R.-W."/>
            <person name="Bruemmer F."/>
            <person name="Labrenz M."/>
            <person name="Spormann A.M."/>
            <person name="Op den Camp H."/>
            <person name="Overmann J."/>
            <person name="Amann R."/>
            <person name="Jetten M.S.M."/>
            <person name="Mascher T."/>
            <person name="Medema M.H."/>
            <person name="Devos D.P."/>
            <person name="Kaster A.-K."/>
            <person name="Ovreas L."/>
            <person name="Rohde M."/>
            <person name="Galperin M.Y."/>
            <person name="Jogler C."/>
        </authorList>
    </citation>
    <scope>NUCLEOTIDE SEQUENCE [LARGE SCALE GENOMIC DNA]</scope>
    <source>
        <strain evidence="4 5">Spa11</strain>
    </source>
</reference>
<dbReference type="InterPro" id="IPR019734">
    <property type="entry name" value="TPR_rpt"/>
</dbReference>
<dbReference type="SUPFAM" id="SSF48452">
    <property type="entry name" value="TPR-like"/>
    <property type="match status" value="1"/>
</dbReference>